<organism evidence="3 4">
    <name type="scientific">Candidatus Endolissoclinum faulkneri L5</name>
    <dbReference type="NCBI Taxonomy" id="1401328"/>
    <lineage>
        <taxon>Bacteria</taxon>
        <taxon>Pseudomonadati</taxon>
        <taxon>Pseudomonadota</taxon>
        <taxon>Alphaproteobacteria</taxon>
        <taxon>Rhodospirillales</taxon>
        <taxon>Rhodospirillaceae</taxon>
        <taxon>Candidatus Endolissoclinum</taxon>
    </lineage>
</organism>
<dbReference type="OrthoDB" id="9785326at2"/>
<dbReference type="PRINTS" id="PR01805">
    <property type="entry name" value="VACJLIPOPROT"/>
</dbReference>
<evidence type="ECO:0000313" key="4">
    <source>
        <dbReference type="Proteomes" id="UP000018700"/>
    </source>
</evidence>
<keyword evidence="3" id="KW-0449">Lipoprotein</keyword>
<accession>V9TVB7</accession>
<dbReference type="GO" id="GO:0120010">
    <property type="term" value="P:intermembrane phospholipid transfer"/>
    <property type="evidence" value="ECO:0007669"/>
    <property type="project" value="TreeGrafter"/>
</dbReference>
<gene>
    <name evidence="3" type="primary">vacJ</name>
    <name evidence="3" type="ORF">P856_424</name>
</gene>
<dbReference type="InterPro" id="IPR007428">
    <property type="entry name" value="MlaA"/>
</dbReference>
<dbReference type="EMBL" id="CP006745">
    <property type="protein sequence ID" value="AHC73643.1"/>
    <property type="molecule type" value="Genomic_DNA"/>
</dbReference>
<proteinExistence type="inferred from homology"/>
<dbReference type="PANTHER" id="PTHR30035:SF3">
    <property type="entry name" value="INTERMEMBRANE PHOSPHOLIPID TRANSPORT SYSTEM LIPOPROTEIN MLAA"/>
    <property type="match status" value="1"/>
</dbReference>
<comment type="similarity">
    <text evidence="1">Belongs to the MlaA family.</text>
</comment>
<keyword evidence="4" id="KW-1185">Reference proteome</keyword>
<dbReference type="eggNOG" id="COG2853">
    <property type="taxonomic scope" value="Bacteria"/>
</dbReference>
<reference evidence="3 4" key="1">
    <citation type="journal article" date="2013" name="PLoS ONE">
        <title>Bacterial endosymbiosis in a chordate host: long-term co-evolution and conservation of secondary metabolism.</title>
        <authorList>
            <person name="Kwan J.C."/>
            <person name="Schmidt E.W."/>
        </authorList>
    </citation>
    <scope>NUCLEOTIDE SEQUENCE [LARGE SCALE GENOMIC DNA]</scope>
    <source>
        <strain evidence="4">faulkneri L5</strain>
    </source>
</reference>
<dbReference type="HOGENOM" id="CLU_059326_3_1_5"/>
<evidence type="ECO:0000256" key="2">
    <source>
        <dbReference type="ARBA" id="ARBA00022729"/>
    </source>
</evidence>
<dbReference type="AlphaFoldDB" id="V9TVB7"/>
<dbReference type="Pfam" id="PF04333">
    <property type="entry name" value="MlaA"/>
    <property type="match status" value="1"/>
</dbReference>
<dbReference type="Proteomes" id="UP000018700">
    <property type="component" value="Chromosome"/>
</dbReference>
<evidence type="ECO:0000313" key="3">
    <source>
        <dbReference type="EMBL" id="AHC73643.1"/>
    </source>
</evidence>
<protein>
    <submittedName>
        <fullName evidence="3">Lipoprotein</fullName>
    </submittedName>
</protein>
<evidence type="ECO:0000256" key="1">
    <source>
        <dbReference type="ARBA" id="ARBA00010634"/>
    </source>
</evidence>
<dbReference type="STRING" id="1401328.P856_424"/>
<dbReference type="RefSeq" id="WP_025300523.1">
    <property type="nucleotide sequence ID" value="NZ_CP006745.1"/>
</dbReference>
<keyword evidence="2" id="KW-0732">Signal</keyword>
<dbReference type="PANTHER" id="PTHR30035">
    <property type="entry name" value="LIPOPROTEIN VACJ-RELATED"/>
    <property type="match status" value="1"/>
</dbReference>
<sequence length="238" mass="27225">MLRLSIKKTFILFLLAGCASQEKFNNQFVSDPIEPVNRLVFSMNDVIDTVILRPTAYTYKSVIPAPIREVVYNFLDWLSSPIYIVNSALQGNFTALEHNTARFIANSPMFGLVDNATGLGLERWPEDFGQTLAVWGVYDGPYLVLPLLGPSNLRDASGLLADYFMDPTQHIIVCNDKQMRFQATRNVGEVIDFRARNYQKIKNIKETSIDYYARIRAIYKQHRNLLIKNNLSSVEIMY</sequence>
<dbReference type="KEGG" id="efk:P856_424"/>
<dbReference type="GO" id="GO:0016020">
    <property type="term" value="C:membrane"/>
    <property type="evidence" value="ECO:0007669"/>
    <property type="project" value="InterPro"/>
</dbReference>
<name>V9TVB7_9PROT</name>
<dbReference type="PATRIC" id="fig|1401328.3.peg.414"/>